<evidence type="ECO:0000313" key="10">
    <source>
        <dbReference type="Proteomes" id="UP000482960"/>
    </source>
</evidence>
<dbReference type="SUPFAM" id="SSF54368">
    <property type="entry name" value="Glutamine synthetase, N-terminal domain"/>
    <property type="match status" value="1"/>
</dbReference>
<dbReference type="PROSITE" id="PS51987">
    <property type="entry name" value="GS_CATALYTIC"/>
    <property type="match status" value="1"/>
</dbReference>
<organism evidence="9 10">
    <name type="scientific">Phytohabitans rumicis</name>
    <dbReference type="NCBI Taxonomy" id="1076125"/>
    <lineage>
        <taxon>Bacteria</taxon>
        <taxon>Bacillati</taxon>
        <taxon>Actinomycetota</taxon>
        <taxon>Actinomycetes</taxon>
        <taxon>Micromonosporales</taxon>
        <taxon>Micromonosporaceae</taxon>
    </lineage>
</organism>
<dbReference type="Pfam" id="PF00120">
    <property type="entry name" value="Gln-synt_C"/>
    <property type="match status" value="1"/>
</dbReference>
<protein>
    <submittedName>
        <fullName evidence="9">Glutamine synthetase</fullName>
    </submittedName>
</protein>
<feature type="domain" description="GS beta-grasp" evidence="7">
    <location>
        <begin position="35"/>
        <end position="127"/>
    </location>
</feature>
<dbReference type="Gene3D" id="3.10.20.70">
    <property type="entry name" value="Glutamine synthetase, N-terminal domain"/>
    <property type="match status" value="1"/>
</dbReference>
<proteinExistence type="inferred from homology"/>
<dbReference type="SMART" id="SM01230">
    <property type="entry name" value="Gln-synt_C"/>
    <property type="match status" value="1"/>
</dbReference>
<reference evidence="9 10" key="1">
    <citation type="submission" date="2020-03" db="EMBL/GenBank/DDBJ databases">
        <title>Whole genome shotgun sequence of Phytohabitans rumicis NBRC 108638.</title>
        <authorList>
            <person name="Komaki H."/>
            <person name="Tamura T."/>
        </authorList>
    </citation>
    <scope>NUCLEOTIDE SEQUENCE [LARGE SCALE GENOMIC DNA]</scope>
    <source>
        <strain evidence="9 10">NBRC 108638</strain>
    </source>
</reference>
<dbReference type="PANTHER" id="PTHR43785:SF12">
    <property type="entry name" value="TYPE-1 GLUTAMINE SYNTHETASE 2"/>
    <property type="match status" value="1"/>
</dbReference>
<evidence type="ECO:0000256" key="1">
    <source>
        <dbReference type="ARBA" id="ARBA00009897"/>
    </source>
</evidence>
<dbReference type="SUPFAM" id="SSF55931">
    <property type="entry name" value="Glutamine synthetase/guanido kinase"/>
    <property type="match status" value="1"/>
</dbReference>
<evidence type="ECO:0000259" key="7">
    <source>
        <dbReference type="PROSITE" id="PS51986"/>
    </source>
</evidence>
<gene>
    <name evidence="9" type="ORF">Prum_063590</name>
</gene>
<dbReference type="PROSITE" id="PS51986">
    <property type="entry name" value="GS_BETA_GRASP"/>
    <property type="match status" value="1"/>
</dbReference>
<dbReference type="EMBL" id="BLPG01000001">
    <property type="protein sequence ID" value="GFJ92717.1"/>
    <property type="molecule type" value="Genomic_DNA"/>
</dbReference>
<dbReference type="InterPro" id="IPR008147">
    <property type="entry name" value="Gln_synt_N"/>
</dbReference>
<dbReference type="GO" id="GO:0005524">
    <property type="term" value="F:ATP binding"/>
    <property type="evidence" value="ECO:0007669"/>
    <property type="project" value="UniProtKB-KW"/>
</dbReference>
<evidence type="ECO:0000259" key="8">
    <source>
        <dbReference type="PROSITE" id="PS51987"/>
    </source>
</evidence>
<comment type="caution">
    <text evidence="9">The sequence shown here is derived from an EMBL/GenBank/DDBJ whole genome shotgun (WGS) entry which is preliminary data.</text>
</comment>
<evidence type="ECO:0000256" key="6">
    <source>
        <dbReference type="RuleBase" id="RU000384"/>
    </source>
</evidence>
<dbReference type="InterPro" id="IPR036651">
    <property type="entry name" value="Gln_synt_N_sf"/>
</dbReference>
<dbReference type="Gene3D" id="3.30.590.10">
    <property type="entry name" value="Glutamine synthetase/guanido kinase, catalytic domain"/>
    <property type="match status" value="1"/>
</dbReference>
<dbReference type="PANTHER" id="PTHR43785">
    <property type="entry name" value="GAMMA-GLUTAMYLPUTRESCINE SYNTHETASE"/>
    <property type="match status" value="1"/>
</dbReference>
<evidence type="ECO:0000256" key="4">
    <source>
        <dbReference type="ARBA" id="ARBA00022840"/>
    </source>
</evidence>
<dbReference type="GO" id="GO:0004356">
    <property type="term" value="F:glutamine synthetase activity"/>
    <property type="evidence" value="ECO:0007669"/>
    <property type="project" value="InterPro"/>
</dbReference>
<evidence type="ECO:0000256" key="3">
    <source>
        <dbReference type="ARBA" id="ARBA00022741"/>
    </source>
</evidence>
<sequence>MGSGFCRIYAAESELMDRQEQAKRARLAAADLTAQGVRTVALTWVDNAGVTRAKAVPVRRLEHAAAWGVGMSPVFDVFCVDDSITTSAHVGGPVGDLRLYADLSRITALAAQPGWAWAPVDRYTQEGEPHPCCQRLFARTAVERAAAAGLELRMAYEVEWFVGTADPRAGDPIPATTGPAYGMSRVVELSAYADAVLAALAAEDVPVEQFHPEYAPGQLELSVAPADPVTAADRNVLVRQTIRAVSASFGYQVSFAPVVVAYQVGNGGHLHVSAWRDGRNLFAGGPGPYGVTAEGESILAGLLDRLPALTAIGAPSPASQLRLVPRHWAGPYQCWGRENREAALRLVTGTVGERDTAANAELKSFDAAANPYLLGGAVTAAVTAAAGAGLTLPLEVPVDPASLPEGRQPPRLPSGLPAAVAALRADDLLPGVLGEPLLEAFCAVRLAEHAIFADASPEATVAGTRWKY</sequence>
<keyword evidence="2" id="KW-0436">Ligase</keyword>
<keyword evidence="10" id="KW-1185">Reference proteome</keyword>
<feature type="domain" description="GS catalytic" evidence="8">
    <location>
        <begin position="134"/>
        <end position="468"/>
    </location>
</feature>
<dbReference type="Proteomes" id="UP000482960">
    <property type="component" value="Unassembled WGS sequence"/>
</dbReference>
<dbReference type="InterPro" id="IPR014746">
    <property type="entry name" value="Gln_synth/guanido_kin_cat_dom"/>
</dbReference>
<evidence type="ECO:0000256" key="2">
    <source>
        <dbReference type="ARBA" id="ARBA00022598"/>
    </source>
</evidence>
<dbReference type="InterPro" id="IPR008146">
    <property type="entry name" value="Gln_synth_cat_dom"/>
</dbReference>
<comment type="similarity">
    <text evidence="1 5 6">Belongs to the glutamine synthetase family.</text>
</comment>
<evidence type="ECO:0000256" key="5">
    <source>
        <dbReference type="PROSITE-ProRule" id="PRU01330"/>
    </source>
</evidence>
<reference evidence="9 10" key="2">
    <citation type="submission" date="2020-03" db="EMBL/GenBank/DDBJ databases">
        <authorList>
            <person name="Ichikawa N."/>
            <person name="Kimura A."/>
            <person name="Kitahashi Y."/>
            <person name="Uohara A."/>
        </authorList>
    </citation>
    <scope>NUCLEOTIDE SEQUENCE [LARGE SCALE GENOMIC DNA]</scope>
    <source>
        <strain evidence="9 10">NBRC 108638</strain>
    </source>
</reference>
<dbReference type="GO" id="GO:0006542">
    <property type="term" value="P:glutamine biosynthetic process"/>
    <property type="evidence" value="ECO:0007669"/>
    <property type="project" value="InterPro"/>
</dbReference>
<name>A0A6V8LF93_9ACTN</name>
<keyword evidence="4" id="KW-0067">ATP-binding</keyword>
<evidence type="ECO:0000313" key="9">
    <source>
        <dbReference type="EMBL" id="GFJ92717.1"/>
    </source>
</evidence>
<dbReference type="AlphaFoldDB" id="A0A6V8LF93"/>
<dbReference type="Pfam" id="PF16952">
    <property type="entry name" value="Gln-synt_N_2"/>
    <property type="match status" value="1"/>
</dbReference>
<keyword evidence="3" id="KW-0547">Nucleotide-binding</keyword>
<accession>A0A6V8LF93</accession>